<dbReference type="EMBL" id="MHIH01000064">
    <property type="protein sequence ID" value="OGY46922.1"/>
    <property type="molecule type" value="Genomic_DNA"/>
</dbReference>
<proteinExistence type="predicted"/>
<evidence type="ECO:0000313" key="2">
    <source>
        <dbReference type="Proteomes" id="UP000178747"/>
    </source>
</evidence>
<organism evidence="1 2">
    <name type="scientific">Candidatus Buchananbacteria bacterium RIFCSPHIGHO2_02_FULL_38_8</name>
    <dbReference type="NCBI Taxonomy" id="1797538"/>
    <lineage>
        <taxon>Bacteria</taxon>
        <taxon>Candidatus Buchananiibacteriota</taxon>
    </lineage>
</organism>
<sequence>MKTPDGVAKPTQDATFSTHSVVQTIKCPNCSQELHSTRKTVTITCRCGKTYKVQPSIRQSEQALQRKAV</sequence>
<dbReference type="Proteomes" id="UP000178747">
    <property type="component" value="Unassembled WGS sequence"/>
</dbReference>
<accession>A0A1G1Y3P5</accession>
<reference evidence="1 2" key="1">
    <citation type="journal article" date="2016" name="Nat. Commun.">
        <title>Thousands of microbial genomes shed light on interconnected biogeochemical processes in an aquifer system.</title>
        <authorList>
            <person name="Anantharaman K."/>
            <person name="Brown C.T."/>
            <person name="Hug L.A."/>
            <person name="Sharon I."/>
            <person name="Castelle C.J."/>
            <person name="Probst A.J."/>
            <person name="Thomas B.C."/>
            <person name="Singh A."/>
            <person name="Wilkins M.J."/>
            <person name="Karaoz U."/>
            <person name="Brodie E.L."/>
            <person name="Williams K.H."/>
            <person name="Hubbard S.S."/>
            <person name="Banfield J.F."/>
        </authorList>
    </citation>
    <scope>NUCLEOTIDE SEQUENCE [LARGE SCALE GENOMIC DNA]</scope>
</reference>
<gene>
    <name evidence="1" type="ORF">A3J62_01515</name>
</gene>
<evidence type="ECO:0000313" key="1">
    <source>
        <dbReference type="EMBL" id="OGY46922.1"/>
    </source>
</evidence>
<protein>
    <submittedName>
        <fullName evidence="1">Uncharacterized protein</fullName>
    </submittedName>
</protein>
<dbReference type="AlphaFoldDB" id="A0A1G1Y3P5"/>
<name>A0A1G1Y3P5_9BACT</name>
<comment type="caution">
    <text evidence="1">The sequence shown here is derived from an EMBL/GenBank/DDBJ whole genome shotgun (WGS) entry which is preliminary data.</text>
</comment>